<proteinExistence type="predicted"/>
<evidence type="ECO:0000313" key="3">
    <source>
        <dbReference type="Proteomes" id="UP001140172"/>
    </source>
</evidence>
<evidence type="ECO:0000313" key="2">
    <source>
        <dbReference type="EMBL" id="KAJ2787446.1"/>
    </source>
</evidence>
<reference evidence="2" key="1">
    <citation type="submission" date="2022-07" db="EMBL/GenBank/DDBJ databases">
        <title>Phylogenomic reconstructions and comparative analyses of Kickxellomycotina fungi.</title>
        <authorList>
            <person name="Reynolds N.K."/>
            <person name="Stajich J.E."/>
            <person name="Barry K."/>
            <person name="Grigoriev I.V."/>
            <person name="Crous P."/>
            <person name="Smith M.E."/>
        </authorList>
    </citation>
    <scope>NUCLEOTIDE SEQUENCE</scope>
    <source>
        <strain evidence="2">BCRC 34489</strain>
    </source>
</reference>
<dbReference type="SUPFAM" id="SSF158548">
    <property type="entry name" value="FLJ32549 domain-like"/>
    <property type="match status" value="1"/>
</dbReference>
<feature type="region of interest" description="Disordered" evidence="1">
    <location>
        <begin position="518"/>
        <end position="547"/>
    </location>
</feature>
<name>A0A9W8HJI1_9FUNG</name>
<accession>A0A9W8HJI1</accession>
<protein>
    <submittedName>
        <fullName evidence="2">Uncharacterized protein</fullName>
    </submittedName>
</protein>
<dbReference type="AlphaFoldDB" id="A0A9W8HJI1"/>
<comment type="caution">
    <text evidence="2">The sequence shown here is derived from an EMBL/GenBank/DDBJ whole genome shotgun (WGS) entry which is preliminary data.</text>
</comment>
<keyword evidence="3" id="KW-1185">Reference proteome</keyword>
<sequence length="786" mass="84877">MVRIQLSSLDEFVSSLSRLDYEAAKLASGKVMEDHIQMGALMFSLLTIEMMYTSMDYLAAGNFRRGNGYLLHMYTPLPLRLDRLLKKLVAEYEEERQRLMSTRVQPAGDGGGGSGEGTAAAPGRAPTTPGRRGSGRPATDYFAAFDPNQFVQNTAAAARVAAELQTVRKFVDFIGKFVEVRKTMVVLYRFVAVTGPVLHVRKLRLLLGHCAAVLESIEPDALYGKLLAHVQGEVRLVGELVEWDAHVTAYDFARAVVGMRTARTMLAAWQRDVVESGGGVEQADGGAGEAPGVLRKALARSARLVQGLLWGGGTGEEASGPRGGRMRGIVVWLDRWTGFLAFRTTAYFQRHLLHTRALHAADAAADVWRRAALAPDLHALISDFLRSFDGECVALLFASSAAHPFAPDGVAIAGTKQHVPLARVQACATLFCQRRRPAAHADVHGVDVQGDAEWLRQNCLPDILCVVDDARAAMDAELLGAAPLLDALADDADALLDELAGSVRDALAAAVVARATRGGRRESRDARDRRSDRLRTPAQMAQPADEDSLYSTYLLKSHLRNNLTAQEPPDRASVDPMAIRIARVRLPEPPLVRPATVYQAVGRSDLHGRRVSAGPSAGDLSLFAGRRAQRAPSVRSLMRGSAGAMAPADSEMARRVRRGERLAELFGGWDAEGTALARTPEPVVHVPAELAYSTPTRGSIGRRAHAMEPDGGGLAQRLARAADAQDALDGYTYVYARVAMPNVTLVGVLADSERAVARRREAMRAWDAIVAAVRGSQLLDLLLTLA</sequence>
<evidence type="ECO:0000256" key="1">
    <source>
        <dbReference type="SAM" id="MobiDB-lite"/>
    </source>
</evidence>
<dbReference type="InterPro" id="IPR038060">
    <property type="entry name" value="C12orf66-like_central_sf"/>
</dbReference>
<dbReference type="Gene3D" id="1.10.3450.30">
    <property type="match status" value="1"/>
</dbReference>
<feature type="compositionally biased region" description="Low complexity" evidence="1">
    <location>
        <begin position="117"/>
        <end position="136"/>
    </location>
</feature>
<feature type="compositionally biased region" description="Basic and acidic residues" evidence="1">
    <location>
        <begin position="519"/>
        <end position="535"/>
    </location>
</feature>
<dbReference type="EMBL" id="JANBUM010000022">
    <property type="protein sequence ID" value="KAJ2787446.1"/>
    <property type="molecule type" value="Genomic_DNA"/>
</dbReference>
<organism evidence="2 3">
    <name type="scientific">Coemansia interrupta</name>
    <dbReference type="NCBI Taxonomy" id="1126814"/>
    <lineage>
        <taxon>Eukaryota</taxon>
        <taxon>Fungi</taxon>
        <taxon>Fungi incertae sedis</taxon>
        <taxon>Zoopagomycota</taxon>
        <taxon>Kickxellomycotina</taxon>
        <taxon>Kickxellomycetes</taxon>
        <taxon>Kickxellales</taxon>
        <taxon>Kickxellaceae</taxon>
        <taxon>Coemansia</taxon>
    </lineage>
</organism>
<feature type="region of interest" description="Disordered" evidence="1">
    <location>
        <begin position="99"/>
        <end position="136"/>
    </location>
</feature>
<dbReference type="OrthoDB" id="5578783at2759"/>
<gene>
    <name evidence="2" type="ORF">GGI15_000691</name>
</gene>
<dbReference type="Proteomes" id="UP001140172">
    <property type="component" value="Unassembled WGS sequence"/>
</dbReference>